<accession>A0A2P5C688</accession>
<organism evidence="1 2">
    <name type="scientific">Parasponia andersonii</name>
    <name type="common">Sponia andersonii</name>
    <dbReference type="NCBI Taxonomy" id="3476"/>
    <lineage>
        <taxon>Eukaryota</taxon>
        <taxon>Viridiplantae</taxon>
        <taxon>Streptophyta</taxon>
        <taxon>Embryophyta</taxon>
        <taxon>Tracheophyta</taxon>
        <taxon>Spermatophyta</taxon>
        <taxon>Magnoliopsida</taxon>
        <taxon>eudicotyledons</taxon>
        <taxon>Gunneridae</taxon>
        <taxon>Pentapetalae</taxon>
        <taxon>rosids</taxon>
        <taxon>fabids</taxon>
        <taxon>Rosales</taxon>
        <taxon>Cannabaceae</taxon>
        <taxon>Parasponia</taxon>
    </lineage>
</organism>
<gene>
    <name evidence="1" type="ORF">PanWU01x14_179990</name>
</gene>
<evidence type="ECO:0000313" key="1">
    <source>
        <dbReference type="EMBL" id="PON56586.1"/>
    </source>
</evidence>
<name>A0A2P5C688_PARAD</name>
<comment type="caution">
    <text evidence="1">The sequence shown here is derived from an EMBL/GenBank/DDBJ whole genome shotgun (WGS) entry which is preliminary data.</text>
</comment>
<dbReference type="EMBL" id="JXTB01000169">
    <property type="protein sequence ID" value="PON56586.1"/>
    <property type="molecule type" value="Genomic_DNA"/>
</dbReference>
<sequence length="101" mass="11761">MTIEIRVSLKPSFFIIIVRKSPLHSIISFPHVKLKSNKTVFSRVSKPDRMYHFISNQNIVIYQSSRHKSTLFIRNKTWQDGLQMVGQSLCNNLVNEITKTV</sequence>
<evidence type="ECO:0000313" key="2">
    <source>
        <dbReference type="Proteomes" id="UP000237105"/>
    </source>
</evidence>
<protein>
    <submittedName>
        <fullName evidence="1">Uncharacterized protein</fullName>
    </submittedName>
</protein>
<proteinExistence type="predicted"/>
<dbReference type="Proteomes" id="UP000237105">
    <property type="component" value="Unassembled WGS sequence"/>
</dbReference>
<keyword evidence="2" id="KW-1185">Reference proteome</keyword>
<reference evidence="2" key="1">
    <citation type="submission" date="2016-06" db="EMBL/GenBank/DDBJ databases">
        <title>Parallel loss of symbiosis genes in relatives of nitrogen-fixing non-legume Parasponia.</title>
        <authorList>
            <person name="Van Velzen R."/>
            <person name="Holmer R."/>
            <person name="Bu F."/>
            <person name="Rutten L."/>
            <person name="Van Zeijl A."/>
            <person name="Liu W."/>
            <person name="Santuari L."/>
            <person name="Cao Q."/>
            <person name="Sharma T."/>
            <person name="Shen D."/>
            <person name="Roswanjaya Y."/>
            <person name="Wardhani T."/>
            <person name="Kalhor M.S."/>
            <person name="Jansen J."/>
            <person name="Van den Hoogen J."/>
            <person name="Gungor B."/>
            <person name="Hartog M."/>
            <person name="Hontelez J."/>
            <person name="Verver J."/>
            <person name="Yang W.-C."/>
            <person name="Schijlen E."/>
            <person name="Repin R."/>
            <person name="Schilthuizen M."/>
            <person name="Schranz E."/>
            <person name="Heidstra R."/>
            <person name="Miyata K."/>
            <person name="Fedorova E."/>
            <person name="Kohlen W."/>
            <person name="Bisseling T."/>
            <person name="Smit S."/>
            <person name="Geurts R."/>
        </authorList>
    </citation>
    <scope>NUCLEOTIDE SEQUENCE [LARGE SCALE GENOMIC DNA]</scope>
    <source>
        <strain evidence="2">cv. WU1-14</strain>
    </source>
</reference>
<dbReference type="AlphaFoldDB" id="A0A2P5C688"/>